<dbReference type="SUPFAM" id="SSF53335">
    <property type="entry name" value="S-adenosyl-L-methionine-dependent methyltransferases"/>
    <property type="match status" value="1"/>
</dbReference>
<evidence type="ECO:0000256" key="11">
    <source>
        <dbReference type="RuleBase" id="RU271113"/>
    </source>
</evidence>
<dbReference type="PROSITE" id="PS51569">
    <property type="entry name" value="DOT1"/>
    <property type="match status" value="1"/>
</dbReference>
<dbReference type="GO" id="GO:0032259">
    <property type="term" value="P:methylation"/>
    <property type="evidence" value="ECO:0007669"/>
    <property type="project" value="UniProtKB-KW"/>
</dbReference>
<feature type="region of interest" description="Disordered" evidence="12">
    <location>
        <begin position="592"/>
        <end position="614"/>
    </location>
</feature>
<evidence type="ECO:0000256" key="6">
    <source>
        <dbReference type="ARBA" id="ARBA00022691"/>
    </source>
</evidence>
<evidence type="ECO:0000256" key="10">
    <source>
        <dbReference type="ARBA" id="ARBA00047770"/>
    </source>
</evidence>
<feature type="compositionally biased region" description="Pro residues" evidence="12">
    <location>
        <begin position="285"/>
        <end position="294"/>
    </location>
</feature>
<evidence type="ECO:0000256" key="2">
    <source>
        <dbReference type="ARBA" id="ARBA00012190"/>
    </source>
</evidence>
<organism evidence="14 15">
    <name type="scientific">Candolleomyces aberdarensis</name>
    <dbReference type="NCBI Taxonomy" id="2316362"/>
    <lineage>
        <taxon>Eukaryota</taxon>
        <taxon>Fungi</taxon>
        <taxon>Dikarya</taxon>
        <taxon>Basidiomycota</taxon>
        <taxon>Agaricomycotina</taxon>
        <taxon>Agaricomycetes</taxon>
        <taxon>Agaricomycetidae</taxon>
        <taxon>Agaricales</taxon>
        <taxon>Agaricineae</taxon>
        <taxon>Psathyrellaceae</taxon>
        <taxon>Candolleomyces</taxon>
    </lineage>
</organism>
<comment type="activity regulation">
    <text evidence="11">Ubiquitination of histone H2B to form H2BK123ub1 is required for efficient DOT1 methyltransferase activity on histone H3.</text>
</comment>
<evidence type="ECO:0000259" key="13">
    <source>
        <dbReference type="PROSITE" id="PS51569"/>
    </source>
</evidence>
<feature type="region of interest" description="Disordered" evidence="12">
    <location>
        <begin position="1"/>
        <end position="180"/>
    </location>
</feature>
<comment type="caution">
    <text evidence="14">The sequence shown here is derived from an EMBL/GenBank/DDBJ whole genome shotgun (WGS) entry which is preliminary data.</text>
</comment>
<name>A0A4Q2D9U8_9AGAR</name>
<evidence type="ECO:0000256" key="12">
    <source>
        <dbReference type="SAM" id="MobiDB-lite"/>
    </source>
</evidence>
<evidence type="ECO:0000256" key="7">
    <source>
        <dbReference type="ARBA" id="ARBA00022853"/>
    </source>
</evidence>
<evidence type="ECO:0000256" key="1">
    <source>
        <dbReference type="ARBA" id="ARBA00004123"/>
    </source>
</evidence>
<evidence type="ECO:0000313" key="15">
    <source>
        <dbReference type="Proteomes" id="UP000290288"/>
    </source>
</evidence>
<dbReference type="AlphaFoldDB" id="A0A4Q2D9U8"/>
<feature type="compositionally biased region" description="Low complexity" evidence="12">
    <location>
        <begin position="16"/>
        <end position="38"/>
    </location>
</feature>
<dbReference type="PANTHER" id="PTHR21451">
    <property type="entry name" value="HISTONE H3 METHYLTRANSFERASE"/>
    <property type="match status" value="1"/>
</dbReference>
<dbReference type="STRING" id="2316362.A0A4Q2D9U8"/>
<keyword evidence="4 11" id="KW-0489">Methyltransferase</keyword>
<feature type="region of interest" description="Disordered" evidence="12">
    <location>
        <begin position="272"/>
        <end position="301"/>
    </location>
</feature>
<reference evidence="14 15" key="1">
    <citation type="submission" date="2019-01" db="EMBL/GenBank/DDBJ databases">
        <title>Draft genome sequence of Psathyrella aberdarensis IHI B618.</title>
        <authorList>
            <person name="Buettner E."/>
            <person name="Kellner H."/>
        </authorList>
    </citation>
    <scope>NUCLEOTIDE SEQUENCE [LARGE SCALE GENOMIC DNA]</scope>
    <source>
        <strain evidence="14 15">IHI B618</strain>
    </source>
</reference>
<dbReference type="InterPro" id="IPR030445">
    <property type="entry name" value="H3-K79_meTrfase"/>
</dbReference>
<evidence type="ECO:0000256" key="8">
    <source>
        <dbReference type="ARBA" id="ARBA00023242"/>
    </source>
</evidence>
<gene>
    <name evidence="14" type="ORF">EST38_g10773</name>
</gene>
<evidence type="ECO:0000256" key="5">
    <source>
        <dbReference type="ARBA" id="ARBA00022679"/>
    </source>
</evidence>
<comment type="subcellular location">
    <subcellularLocation>
        <location evidence="1 11">Nucleus</location>
    </subcellularLocation>
</comment>
<feature type="compositionally biased region" description="Basic residues" evidence="12">
    <location>
        <begin position="598"/>
        <end position="608"/>
    </location>
</feature>
<evidence type="ECO:0000256" key="4">
    <source>
        <dbReference type="ARBA" id="ARBA00022603"/>
    </source>
</evidence>
<dbReference type="Gene3D" id="3.40.50.150">
    <property type="entry name" value="Vaccinia Virus protein VP39"/>
    <property type="match status" value="1"/>
</dbReference>
<comment type="function">
    <text evidence="11">Histone methyltransferase that specifically trimethylates histone H3 to form H3K79me3. This methylation is required for telomere silencing and for the pachytene checkpoint during the meiotic cell cycle by allowing the recruitment of RAD9 to double strand breaks. Nucleosomes are preferred as substrate compared to free histone.</text>
</comment>
<dbReference type="EC" id="2.1.1.360" evidence="2 11"/>
<feature type="compositionally biased region" description="Low complexity" evidence="12">
    <location>
        <begin position="121"/>
        <end position="157"/>
    </location>
</feature>
<dbReference type="Pfam" id="PF08123">
    <property type="entry name" value="DOT1"/>
    <property type="match status" value="1"/>
</dbReference>
<keyword evidence="7 11" id="KW-0156">Chromatin regulator</keyword>
<evidence type="ECO:0000256" key="9">
    <source>
        <dbReference type="ARBA" id="ARBA00029821"/>
    </source>
</evidence>
<keyword evidence="6 11" id="KW-0949">S-adenosyl-L-methionine</keyword>
<feature type="compositionally biased region" description="Pro residues" evidence="12">
    <location>
        <begin position="58"/>
        <end position="68"/>
    </location>
</feature>
<feature type="domain" description="DOT1" evidence="13">
    <location>
        <begin position="279"/>
        <end position="592"/>
    </location>
</feature>
<dbReference type="EMBL" id="SDEE01000602">
    <property type="protein sequence ID" value="RXW15085.1"/>
    <property type="molecule type" value="Genomic_DNA"/>
</dbReference>
<comment type="catalytic activity">
    <reaction evidence="10 11">
        <text>L-lysyl(79)-[histone H3] + 3 S-adenosyl-L-methionine = N(6),N(6),N(6)-trimethyl-L-lysyl(79)-[histone H3] + 3 S-adenosyl-L-homocysteine + 3 H(+)</text>
        <dbReference type="Rhea" id="RHEA:60328"/>
        <dbReference type="Rhea" id="RHEA-COMP:15549"/>
        <dbReference type="Rhea" id="RHEA-COMP:15552"/>
        <dbReference type="ChEBI" id="CHEBI:15378"/>
        <dbReference type="ChEBI" id="CHEBI:29969"/>
        <dbReference type="ChEBI" id="CHEBI:57856"/>
        <dbReference type="ChEBI" id="CHEBI:59789"/>
        <dbReference type="ChEBI" id="CHEBI:61961"/>
        <dbReference type="EC" id="2.1.1.360"/>
    </reaction>
</comment>
<protein>
    <recommendedName>
        <fullName evidence="3 11">Histone-lysine N-methyltransferase, H3 lysine-79 specific</fullName>
        <ecNumber evidence="2 11">2.1.1.360</ecNumber>
    </recommendedName>
    <alternativeName>
        <fullName evidence="9 11">Histone H3-K79 methyltransferase</fullName>
    </alternativeName>
</protein>
<evidence type="ECO:0000256" key="3">
    <source>
        <dbReference type="ARBA" id="ARBA00020987"/>
    </source>
</evidence>
<dbReference type="InterPro" id="IPR025789">
    <property type="entry name" value="DOT1_dom"/>
</dbReference>
<dbReference type="FunFam" id="3.40.50.150:FF:000033">
    <property type="entry name" value="Histone-lysine N-methyltransferase, H3 lysine-79 specific"/>
    <property type="match status" value="1"/>
</dbReference>
<comment type="miscellaneous">
    <text evidence="11">In contrast to other lysine histone methyltransferases, it does not contain a SET domain, suggesting the existence of another mechanism for methylation of lysine residues of histones.</text>
</comment>
<dbReference type="GO" id="GO:0000077">
    <property type="term" value="P:DNA damage checkpoint signaling"/>
    <property type="evidence" value="ECO:0007669"/>
    <property type="project" value="TreeGrafter"/>
</dbReference>
<proteinExistence type="inferred from homology"/>
<dbReference type="GO" id="GO:0006281">
    <property type="term" value="P:DNA repair"/>
    <property type="evidence" value="ECO:0007669"/>
    <property type="project" value="TreeGrafter"/>
</dbReference>
<dbReference type="Proteomes" id="UP000290288">
    <property type="component" value="Unassembled WGS sequence"/>
</dbReference>
<dbReference type="InterPro" id="IPR029063">
    <property type="entry name" value="SAM-dependent_MTases_sf"/>
</dbReference>
<dbReference type="GO" id="GO:0005634">
    <property type="term" value="C:nucleus"/>
    <property type="evidence" value="ECO:0007669"/>
    <property type="project" value="UniProtKB-SubCell"/>
</dbReference>
<keyword evidence="8 11" id="KW-0539">Nucleus</keyword>
<keyword evidence="5 11" id="KW-0808">Transferase</keyword>
<sequence length="614" mass="68129">MLSTPLPASTDHAFFSGPRGSSKGASSSTTTNVVVTTRLTRRSPPPQTAVSAKRSLPPAHPAPAPPDRSSPFSDLPSPPKKRRLLPSVFSSPLSDVVVPSIVKRAPAPASKEQKPRKRSSRSSSKASSRGSSRPAYSASSPEPISLSSRSRSTSSFPQPSPLQRRHWRTDENGAPGEGFLSSEEVVKRLMKSYKSYFMDPNDPENRCFDPHPTDYPVVELEYPNTNAKERYILLAPKDKDHYNPIMDLEKSLYTIVGHYCTREQQALFGPIPTDTLSESISRSPSPEPSCPPPLDLSFDPSTISLPTPSTPYLLKTLKRALYRQDGPTFVKVLEEINSILRSFKTGDNSLMRTPFQWTESGFPEKVMMRIIEENYQRTVGPNVPKLRHYEAFSSTVYGELMPNLVEDILRITNLREDSLFLDLGSGVANVVVQASLQTGCESYGIELMEAPARVAVDVVDQIKVRARMWGVRIGEMELEKGDMLKSARVDTLMSKADVVLVDNKVFEESLNAALRPKFLDLKEGAIVISLAPFVSSIYARPTGRNVDEMTAIFDVKERPYHSGSVSWGNGGGSYFVHRVDRAGYSLVKEKYERERGATRKTRSSRRRPGPAEFS</sequence>
<dbReference type="GO" id="GO:0140956">
    <property type="term" value="F:histone H3K79 trimethyltransferase activity"/>
    <property type="evidence" value="ECO:0007669"/>
    <property type="project" value="UniProtKB-EC"/>
</dbReference>
<dbReference type="PANTHER" id="PTHR21451:SF0">
    <property type="entry name" value="HISTONE-LYSINE N-METHYLTRANSFERASE, H3 LYSINE-79 SPECIFIC"/>
    <property type="match status" value="1"/>
</dbReference>
<dbReference type="OrthoDB" id="443402at2759"/>
<comment type="similarity">
    <text evidence="11">Belongs to the class I-like SAM-binding methyltransferase superfamily. DOT1 family.</text>
</comment>
<keyword evidence="15" id="KW-1185">Reference proteome</keyword>
<evidence type="ECO:0000313" key="14">
    <source>
        <dbReference type="EMBL" id="RXW15085.1"/>
    </source>
</evidence>
<accession>A0A4Q2D9U8</accession>